<feature type="domain" description="SAM-dependent MTase RsmB/NOP-type" evidence="8">
    <location>
        <begin position="7"/>
        <end position="303"/>
    </location>
</feature>
<feature type="active site" description="Nucleophile" evidence="7">
    <location>
        <position position="232"/>
    </location>
</feature>
<protein>
    <submittedName>
        <fullName evidence="9">NOL1/NOP2/sun family putative RNA methylase</fullName>
    </submittedName>
</protein>
<evidence type="ECO:0000313" key="9">
    <source>
        <dbReference type="EMBL" id="TCT20466.1"/>
    </source>
</evidence>
<name>A0A4R3MY09_9BACI</name>
<dbReference type="SUPFAM" id="SSF53335">
    <property type="entry name" value="S-adenosyl-L-methionine-dependent methyltransferases"/>
    <property type="match status" value="1"/>
</dbReference>
<sequence length="458" mass="51869">MKLPESFKEKMAGLLSRKEYTSFISSLDEKPLKGLRFNPLKMTSGEWEERAPFPLKPVPFCPTGYYVDEEEKPGKHPYHLAGLYYIQEPSAMAPVEVLDPKPGEQILDLSAAPGGKSTQIAGKMKGKGLLVANEIHPKRVKVLVENIERMGITNAIVTSESPENLSQTFTGWFDRILVDAPCSGEGMFRKDPEAREFWSIQHVEKCSITQRKILDHAYAMLKTNGVLVYSTCTFSPEENEQTIEQLLHRYPGLKLESIEKGPGMEDGRPEWSIHQHQSLTYTARIWPQSGIGEGHFIAKLRKTEETTPSSLPVKQARVKKGDLAMFEPFARTCLNMDLSGSLYQVKQQLFMLPEGYPDLKQVNILRGGLHLGTFKKNRFEPAHALAMALREDQVQHTLNLKSDSDHWKPYIRGETMQTDTDHGWTLVTIDGYPLGWGKDVKGVLKNFYPKRLRLLSLK</sequence>
<keyword evidence="4 7" id="KW-0808">Transferase</keyword>
<dbReference type="Proteomes" id="UP000294650">
    <property type="component" value="Unassembled WGS sequence"/>
</dbReference>
<dbReference type="RefSeq" id="WP_132372049.1">
    <property type="nucleotide sequence ID" value="NZ_SMAN01000013.1"/>
</dbReference>
<evidence type="ECO:0000256" key="1">
    <source>
        <dbReference type="ARBA" id="ARBA00007494"/>
    </source>
</evidence>
<evidence type="ECO:0000259" key="8">
    <source>
        <dbReference type="PROSITE" id="PS51686"/>
    </source>
</evidence>
<dbReference type="Pfam" id="PF01189">
    <property type="entry name" value="Methyltr_RsmB-F"/>
    <property type="match status" value="1"/>
</dbReference>
<dbReference type="GO" id="GO:0006396">
    <property type="term" value="P:RNA processing"/>
    <property type="evidence" value="ECO:0007669"/>
    <property type="project" value="InterPro"/>
</dbReference>
<dbReference type="InterPro" id="IPR023267">
    <property type="entry name" value="RCMT"/>
</dbReference>
<dbReference type="GO" id="GO:0008173">
    <property type="term" value="F:RNA methyltransferase activity"/>
    <property type="evidence" value="ECO:0007669"/>
    <property type="project" value="InterPro"/>
</dbReference>
<dbReference type="GO" id="GO:0008757">
    <property type="term" value="F:S-adenosylmethionine-dependent methyltransferase activity"/>
    <property type="evidence" value="ECO:0007669"/>
    <property type="project" value="InterPro"/>
</dbReference>
<evidence type="ECO:0000256" key="4">
    <source>
        <dbReference type="ARBA" id="ARBA00022679"/>
    </source>
</evidence>
<dbReference type="CDD" id="cd02440">
    <property type="entry name" value="AdoMet_MTases"/>
    <property type="match status" value="1"/>
</dbReference>
<dbReference type="PANTHER" id="PTHR22807:SF30">
    <property type="entry name" value="28S RRNA (CYTOSINE(4447)-C(5))-METHYLTRANSFERASE-RELATED"/>
    <property type="match status" value="1"/>
</dbReference>
<dbReference type="InterPro" id="IPR018314">
    <property type="entry name" value="RsmB/NOL1/NOP2-like_CS"/>
</dbReference>
<accession>A0A4R3MY09</accession>
<dbReference type="InterPro" id="IPR029063">
    <property type="entry name" value="SAM-dependent_MTases_sf"/>
</dbReference>
<dbReference type="Pfam" id="PF17125">
    <property type="entry name" value="Methyltr_RsmF_N"/>
    <property type="match status" value="1"/>
</dbReference>
<proteinExistence type="inferred from homology"/>
<gene>
    <name evidence="9" type="ORF">EDD68_11329</name>
</gene>
<dbReference type="PRINTS" id="PR02008">
    <property type="entry name" value="RCMTFAMILY"/>
</dbReference>
<dbReference type="CDD" id="cd21147">
    <property type="entry name" value="RsmF_methylt_CTD1"/>
    <property type="match status" value="1"/>
</dbReference>
<evidence type="ECO:0000256" key="5">
    <source>
        <dbReference type="ARBA" id="ARBA00022691"/>
    </source>
</evidence>
<comment type="caution">
    <text evidence="9">The sequence shown here is derived from an EMBL/GenBank/DDBJ whole genome shotgun (WGS) entry which is preliminary data.</text>
</comment>
<dbReference type="EMBL" id="SMAN01000013">
    <property type="protein sequence ID" value="TCT20466.1"/>
    <property type="molecule type" value="Genomic_DNA"/>
</dbReference>
<feature type="binding site" evidence="7">
    <location>
        <position position="134"/>
    </location>
    <ligand>
        <name>S-adenosyl-L-methionine</name>
        <dbReference type="ChEBI" id="CHEBI:59789"/>
    </ligand>
</feature>
<dbReference type="InterPro" id="IPR031341">
    <property type="entry name" value="Methyltr_RsmF_N"/>
</dbReference>
<comment type="similarity">
    <text evidence="1 7">Belongs to the class I-like SAM-binding methyltransferase superfamily. RsmB/NOP family.</text>
</comment>
<dbReference type="InterPro" id="IPR011023">
    <property type="entry name" value="Nop2p"/>
</dbReference>
<dbReference type="InterPro" id="IPR027391">
    <property type="entry name" value="Nol1_Nop2_Fmu_2"/>
</dbReference>
<keyword evidence="3 7" id="KW-0489">Methyltransferase</keyword>
<evidence type="ECO:0000256" key="7">
    <source>
        <dbReference type="PROSITE-ProRule" id="PRU01023"/>
    </source>
</evidence>
<keyword evidence="6 7" id="KW-0694">RNA-binding</keyword>
<dbReference type="GO" id="GO:0003723">
    <property type="term" value="F:RNA binding"/>
    <property type="evidence" value="ECO:0007669"/>
    <property type="project" value="UniProtKB-UniRule"/>
</dbReference>
<evidence type="ECO:0000313" key="10">
    <source>
        <dbReference type="Proteomes" id="UP000294650"/>
    </source>
</evidence>
<dbReference type="OrthoDB" id="9810297at2"/>
<comment type="caution">
    <text evidence="7">Lacks conserved residue(s) required for the propagation of feature annotation.</text>
</comment>
<dbReference type="Pfam" id="PF17126">
    <property type="entry name" value="RsmF_methylt_CI"/>
    <property type="match status" value="1"/>
</dbReference>
<dbReference type="GO" id="GO:0001510">
    <property type="term" value="P:RNA methylation"/>
    <property type="evidence" value="ECO:0007669"/>
    <property type="project" value="InterPro"/>
</dbReference>
<dbReference type="InterPro" id="IPR001678">
    <property type="entry name" value="MeTrfase_RsmB-F_NOP2_dom"/>
</dbReference>
<evidence type="ECO:0000256" key="2">
    <source>
        <dbReference type="ARBA" id="ARBA00022490"/>
    </source>
</evidence>
<dbReference type="PANTHER" id="PTHR22807">
    <property type="entry name" value="NOP2 YEAST -RELATED NOL1/NOP2/FMU SUN DOMAIN-CONTAINING"/>
    <property type="match status" value="1"/>
</dbReference>
<dbReference type="NCBIfam" id="TIGR00446">
    <property type="entry name" value="nop2p"/>
    <property type="match status" value="1"/>
</dbReference>
<dbReference type="Gene3D" id="3.40.50.150">
    <property type="entry name" value="Vaccinia Virus protein VP39"/>
    <property type="match status" value="1"/>
</dbReference>
<dbReference type="PROSITE" id="PS01153">
    <property type="entry name" value="NOL1_NOP2_SUN"/>
    <property type="match status" value="1"/>
</dbReference>
<feature type="binding site" evidence="7">
    <location>
        <begin position="110"/>
        <end position="116"/>
    </location>
    <ligand>
        <name>S-adenosyl-L-methionine</name>
        <dbReference type="ChEBI" id="CHEBI:59789"/>
    </ligand>
</feature>
<reference evidence="9 10" key="1">
    <citation type="submission" date="2019-03" db="EMBL/GenBank/DDBJ databases">
        <title>Genomic Encyclopedia of Type Strains, Phase IV (KMG-IV): sequencing the most valuable type-strain genomes for metagenomic binning, comparative biology and taxonomic classification.</title>
        <authorList>
            <person name="Goeker M."/>
        </authorList>
    </citation>
    <scope>NUCLEOTIDE SEQUENCE [LARGE SCALE GENOMIC DNA]</scope>
    <source>
        <strain evidence="9 10">DSM 25894</strain>
    </source>
</reference>
<dbReference type="AlphaFoldDB" id="A0A4R3MY09"/>
<dbReference type="InterPro" id="IPR049560">
    <property type="entry name" value="MeTrfase_RsmB-F_NOP2_cat"/>
</dbReference>
<feature type="binding site" evidence="7">
    <location>
        <position position="179"/>
    </location>
    <ligand>
        <name>S-adenosyl-L-methionine</name>
        <dbReference type="ChEBI" id="CHEBI:59789"/>
    </ligand>
</feature>
<dbReference type="InterPro" id="IPR031340">
    <property type="entry name" value="RsmF_methylt_CI"/>
</dbReference>
<dbReference type="PROSITE" id="PS51686">
    <property type="entry name" value="SAM_MT_RSMB_NOP"/>
    <property type="match status" value="1"/>
</dbReference>
<dbReference type="Gene3D" id="2.30.130.60">
    <property type="match status" value="1"/>
</dbReference>
<dbReference type="Gene3D" id="3.30.70.1170">
    <property type="entry name" value="Sun protein, domain 3"/>
    <property type="match status" value="1"/>
</dbReference>
<keyword evidence="2" id="KW-0963">Cytoplasm</keyword>
<evidence type="ECO:0000256" key="6">
    <source>
        <dbReference type="ARBA" id="ARBA00022884"/>
    </source>
</evidence>
<keyword evidence="5 7" id="KW-0949">S-adenosyl-L-methionine</keyword>
<dbReference type="Pfam" id="PF13636">
    <property type="entry name" value="Methyltranf_PUA"/>
    <property type="match status" value="1"/>
</dbReference>
<organism evidence="9 10">
    <name type="scientific">Melghiribacillus thermohalophilus</name>
    <dbReference type="NCBI Taxonomy" id="1324956"/>
    <lineage>
        <taxon>Bacteria</taxon>
        <taxon>Bacillati</taxon>
        <taxon>Bacillota</taxon>
        <taxon>Bacilli</taxon>
        <taxon>Bacillales</taxon>
        <taxon>Bacillaceae</taxon>
        <taxon>Melghiribacillus</taxon>
    </lineage>
</organism>
<evidence type="ECO:0000256" key="3">
    <source>
        <dbReference type="ARBA" id="ARBA00022603"/>
    </source>
</evidence>
<keyword evidence="10" id="KW-1185">Reference proteome</keyword>